<accession>A7T1Z8</accession>
<dbReference type="HOGENOM" id="CLU_898051_0_0_1"/>
<evidence type="ECO:0000313" key="3">
    <source>
        <dbReference type="EMBL" id="EDO30016.1"/>
    </source>
</evidence>
<dbReference type="Gene3D" id="3.40.140.10">
    <property type="entry name" value="Cytidine Deaminase, domain 2"/>
    <property type="match status" value="1"/>
</dbReference>
<dbReference type="GO" id="GO:0016814">
    <property type="term" value="F:hydrolase activity, acting on carbon-nitrogen (but not peptide) bonds, in cyclic amidines"/>
    <property type="evidence" value="ECO:0007669"/>
    <property type="project" value="InterPro"/>
</dbReference>
<feature type="compositionally biased region" description="Low complexity" evidence="1">
    <location>
        <begin position="290"/>
        <end position="302"/>
    </location>
</feature>
<organism evidence="3 4">
    <name type="scientific">Nematostella vectensis</name>
    <name type="common">Starlet sea anemone</name>
    <dbReference type="NCBI Taxonomy" id="45351"/>
    <lineage>
        <taxon>Eukaryota</taxon>
        <taxon>Metazoa</taxon>
        <taxon>Cnidaria</taxon>
        <taxon>Anthozoa</taxon>
        <taxon>Hexacorallia</taxon>
        <taxon>Actiniaria</taxon>
        <taxon>Edwardsiidae</taxon>
        <taxon>Nematostella</taxon>
    </lineage>
</organism>
<dbReference type="InParanoid" id="A7T1Z8"/>
<sequence>MADLDDVQDPLLDTALDSTKDEADDSVLSEIAVNDTSVDDGVEDPDHEHKKIAKAGDKVLGNKKEFCGAFYHVPRSKSGCLDKQSCAIAKRGHDATPLTAVALVKYEQQESSEWAIKSVRRYTNCSDKMKHAEEFFLMDIDCQLEARHKGEEGFLDFWNKKKWQITMYLTMQPCHLSTDTGGTKEDQSCCEVMIKAKEKLGDNVEIVIKPTHLCQVGWYKGKPREKPKNAEKGVRKLFKTTGIELECMKEGDWKYLLQYAQPEVENKLPDYDTSRRKTEDEKIGEELHNQQLEQLAPELAQLSVNEKRRK</sequence>
<proteinExistence type="predicted"/>
<dbReference type="EMBL" id="DS470176">
    <property type="protein sequence ID" value="EDO30016.1"/>
    <property type="molecule type" value="Genomic_DNA"/>
</dbReference>
<dbReference type="Pfam" id="PF08210">
    <property type="entry name" value="APOBEC_N"/>
    <property type="match status" value="1"/>
</dbReference>
<dbReference type="AlphaFoldDB" id="A7T1Z8"/>
<dbReference type="Proteomes" id="UP000001593">
    <property type="component" value="Unassembled WGS sequence"/>
</dbReference>
<evidence type="ECO:0000259" key="2">
    <source>
        <dbReference type="Pfam" id="PF08210"/>
    </source>
</evidence>
<dbReference type="InterPro" id="IPR013158">
    <property type="entry name" value="AID"/>
</dbReference>
<gene>
    <name evidence="3" type="ORF">NEMVEDRAFT_v1g248558</name>
</gene>
<feature type="domain" description="Activation-induced cytidine deaminase AID" evidence="2">
    <location>
        <begin position="119"/>
        <end position="258"/>
    </location>
</feature>
<reference evidence="3 4" key="1">
    <citation type="journal article" date="2007" name="Science">
        <title>Sea anemone genome reveals ancestral eumetazoan gene repertoire and genomic organization.</title>
        <authorList>
            <person name="Putnam N.H."/>
            <person name="Srivastava M."/>
            <person name="Hellsten U."/>
            <person name="Dirks B."/>
            <person name="Chapman J."/>
            <person name="Salamov A."/>
            <person name="Terry A."/>
            <person name="Shapiro H."/>
            <person name="Lindquist E."/>
            <person name="Kapitonov V.V."/>
            <person name="Jurka J."/>
            <person name="Genikhovich G."/>
            <person name="Grigoriev I.V."/>
            <person name="Lucas S.M."/>
            <person name="Steele R.E."/>
            <person name="Finnerty J.R."/>
            <person name="Technau U."/>
            <person name="Martindale M.Q."/>
            <person name="Rokhsar D.S."/>
        </authorList>
    </citation>
    <scope>NUCLEOTIDE SEQUENCE [LARGE SCALE GENOMIC DNA]</scope>
    <source>
        <strain evidence="4">CH2 X CH6</strain>
    </source>
</reference>
<evidence type="ECO:0000256" key="1">
    <source>
        <dbReference type="SAM" id="MobiDB-lite"/>
    </source>
</evidence>
<name>A7T1Z8_NEMVE</name>
<keyword evidence="4" id="KW-1185">Reference proteome</keyword>
<protein>
    <recommendedName>
        <fullName evidence="2">Activation-induced cytidine deaminase AID domain-containing protein</fullName>
    </recommendedName>
</protein>
<evidence type="ECO:0000313" key="4">
    <source>
        <dbReference type="Proteomes" id="UP000001593"/>
    </source>
</evidence>
<dbReference type="GO" id="GO:0008270">
    <property type="term" value="F:zinc ion binding"/>
    <property type="evidence" value="ECO:0007669"/>
    <property type="project" value="InterPro"/>
</dbReference>
<feature type="compositionally biased region" description="Basic and acidic residues" evidence="1">
    <location>
        <begin position="267"/>
        <end position="288"/>
    </location>
</feature>
<feature type="region of interest" description="Disordered" evidence="1">
    <location>
        <begin position="267"/>
        <end position="310"/>
    </location>
</feature>